<gene>
    <name evidence="5" type="ORF">ADA01nite_13560</name>
</gene>
<dbReference type="Gene3D" id="2.40.100.10">
    <property type="entry name" value="Cyclophilin-like"/>
    <property type="match status" value="1"/>
</dbReference>
<dbReference type="InterPro" id="IPR010016">
    <property type="entry name" value="PxpB"/>
</dbReference>
<dbReference type="RefSeq" id="WP_146809193.1">
    <property type="nucleotide sequence ID" value="NZ_BJXX01000057.1"/>
</dbReference>
<dbReference type="SUPFAM" id="SSF50891">
    <property type="entry name" value="Cyclophilin-like"/>
    <property type="match status" value="1"/>
</dbReference>
<evidence type="ECO:0000313" key="5">
    <source>
        <dbReference type="EMBL" id="GEN33896.1"/>
    </source>
</evidence>
<dbReference type="InterPro" id="IPR029000">
    <property type="entry name" value="Cyclophilin-like_dom_sf"/>
</dbReference>
<keyword evidence="6" id="KW-1185">Reference proteome</keyword>
<dbReference type="EMBL" id="BJXX01000057">
    <property type="protein sequence ID" value="GEN33896.1"/>
    <property type="molecule type" value="Genomic_DNA"/>
</dbReference>
<dbReference type="GO" id="GO:0005524">
    <property type="term" value="F:ATP binding"/>
    <property type="evidence" value="ECO:0007669"/>
    <property type="project" value="UniProtKB-KW"/>
</dbReference>
<dbReference type="SMART" id="SM00796">
    <property type="entry name" value="AHS1"/>
    <property type="match status" value="1"/>
</dbReference>
<dbReference type="PANTHER" id="PTHR34698">
    <property type="entry name" value="5-OXOPROLINASE SUBUNIT B"/>
    <property type="match status" value="1"/>
</dbReference>
<dbReference type="Proteomes" id="UP000321157">
    <property type="component" value="Unassembled WGS sequence"/>
</dbReference>
<keyword evidence="3" id="KW-0067">ATP-binding</keyword>
<dbReference type="GO" id="GO:0016787">
    <property type="term" value="F:hydrolase activity"/>
    <property type="evidence" value="ECO:0007669"/>
    <property type="project" value="UniProtKB-KW"/>
</dbReference>
<accession>A0A511V4Q0</accession>
<evidence type="ECO:0000313" key="6">
    <source>
        <dbReference type="Proteomes" id="UP000321157"/>
    </source>
</evidence>
<reference evidence="5 6" key="1">
    <citation type="submission" date="2019-07" db="EMBL/GenBank/DDBJ databases">
        <title>Whole genome shotgun sequence of Aneurinibacillus danicus NBRC 102444.</title>
        <authorList>
            <person name="Hosoyama A."/>
            <person name="Uohara A."/>
            <person name="Ohji S."/>
            <person name="Ichikawa N."/>
        </authorList>
    </citation>
    <scope>NUCLEOTIDE SEQUENCE [LARGE SCALE GENOMIC DNA]</scope>
    <source>
        <strain evidence="5 6">NBRC 102444</strain>
    </source>
</reference>
<dbReference type="Pfam" id="PF02682">
    <property type="entry name" value="CT_C_D"/>
    <property type="match status" value="1"/>
</dbReference>
<evidence type="ECO:0000256" key="3">
    <source>
        <dbReference type="ARBA" id="ARBA00022840"/>
    </source>
</evidence>
<sequence length="297" mass="33918">MFYLPETRFDFGGDEYIYAEISREMSIEINFKVQAITREIIRRRLPGVIEVCPANTGYLVQYEPEKVSPYKLLEIIREIDARYSDFSALTLPSRMIEIPIWYNDPITYEYAAKFRDRHQNPGGSNFEFVMKINGFTEPEPFIEAHTATPFLVTMMGFLPGTVWEYPLETRKDHVLQAPKYLSPRTDTPMRAVGIGGAFTVIYPTAGSGSYQLIGMSAIPVYAAEPQTVAMLGGRFLGKPGDIWKHRSITENEYHKILREVEEGSYRPTIREIEFKPADFLAHGSDYLQILLKEGGFA</sequence>
<dbReference type="InterPro" id="IPR003833">
    <property type="entry name" value="CT_C_D"/>
</dbReference>
<keyword evidence="1" id="KW-0547">Nucleotide-binding</keyword>
<evidence type="ECO:0000256" key="1">
    <source>
        <dbReference type="ARBA" id="ARBA00022741"/>
    </source>
</evidence>
<feature type="domain" description="Carboxyltransferase" evidence="4">
    <location>
        <begin position="7"/>
        <end position="231"/>
    </location>
</feature>
<organism evidence="5 6">
    <name type="scientific">Aneurinibacillus danicus</name>
    <dbReference type="NCBI Taxonomy" id="267746"/>
    <lineage>
        <taxon>Bacteria</taxon>
        <taxon>Bacillati</taxon>
        <taxon>Bacillota</taxon>
        <taxon>Bacilli</taxon>
        <taxon>Bacillales</taxon>
        <taxon>Paenibacillaceae</taxon>
        <taxon>Aneurinibacillus group</taxon>
        <taxon>Aneurinibacillus</taxon>
    </lineage>
</organism>
<name>A0A511V4Q0_9BACL</name>
<dbReference type="Gene3D" id="3.30.1360.40">
    <property type="match status" value="1"/>
</dbReference>
<evidence type="ECO:0000259" key="4">
    <source>
        <dbReference type="SMART" id="SM00796"/>
    </source>
</evidence>
<comment type="caution">
    <text evidence="5">The sequence shown here is derived from an EMBL/GenBank/DDBJ whole genome shotgun (WGS) entry which is preliminary data.</text>
</comment>
<dbReference type="SUPFAM" id="SSF160467">
    <property type="entry name" value="PH0987 N-terminal domain-like"/>
    <property type="match status" value="1"/>
</dbReference>
<evidence type="ECO:0000256" key="2">
    <source>
        <dbReference type="ARBA" id="ARBA00022801"/>
    </source>
</evidence>
<keyword evidence="2 5" id="KW-0378">Hydrolase</keyword>
<dbReference type="AlphaFoldDB" id="A0A511V4Q0"/>
<protein>
    <submittedName>
        <fullName evidence="5">Allophanate hydrolase</fullName>
    </submittedName>
</protein>
<dbReference type="PANTHER" id="PTHR34698:SF2">
    <property type="entry name" value="5-OXOPROLINASE SUBUNIT B"/>
    <property type="match status" value="1"/>
</dbReference>
<proteinExistence type="predicted"/>
<dbReference type="OrthoDB" id="9778567at2"/>